<keyword evidence="7 10" id="KW-0472">Membrane</keyword>
<keyword evidence="5 10" id="KW-0552">Olfaction</keyword>
<keyword evidence="8 10" id="KW-0675">Receptor</keyword>
<evidence type="ECO:0000256" key="4">
    <source>
        <dbReference type="ARBA" id="ARBA00022692"/>
    </source>
</evidence>
<keyword evidence="2" id="KW-1003">Cell membrane</keyword>
<accession>A0A821UBI3</accession>
<keyword evidence="4 10" id="KW-0812">Transmembrane</keyword>
<feature type="transmembrane region" description="Helical" evidence="10">
    <location>
        <begin position="247"/>
        <end position="269"/>
    </location>
</feature>
<feature type="transmembrane region" description="Helical" evidence="10">
    <location>
        <begin position="117"/>
        <end position="138"/>
    </location>
</feature>
<name>A0A821UBI3_9NEOP</name>
<feature type="transmembrane region" description="Helical" evidence="10">
    <location>
        <begin position="275"/>
        <end position="294"/>
    </location>
</feature>
<comment type="caution">
    <text evidence="10">Lacks conserved residue(s) required for the propagation of feature annotation.</text>
</comment>
<dbReference type="InterPro" id="IPR004117">
    <property type="entry name" value="7tm6_olfct_rcpt"/>
</dbReference>
<feature type="transmembrane region" description="Helical" evidence="10">
    <location>
        <begin position="17"/>
        <end position="38"/>
    </location>
</feature>
<gene>
    <name evidence="11" type="ORF">PMACD_LOCUS10162</name>
</gene>
<protein>
    <recommendedName>
        <fullName evidence="10">Odorant receptor</fullName>
    </recommendedName>
</protein>
<dbReference type="PANTHER" id="PTHR21137">
    <property type="entry name" value="ODORANT RECEPTOR"/>
    <property type="match status" value="1"/>
</dbReference>
<dbReference type="OrthoDB" id="7249131at2759"/>
<sequence>MLVGFQYPKPELHRARAVALIFMLLSVTPVCIFVFIDIYKSILVKNFVTVIRHCTIVGPFLAVFFKIMLMHIKEKTAMQIINEINRDYELFNTMSPSYQEIIDASIANSLQYSEKGWAITVLCVVLIFPLMAAVLNVYNFTFKSEPAKYMVHDLPKPYGEPEERFDTPYFEIMFVYMVYCASLYIVNFVGYDGFFGLCINHACLKMQLYCQAFKEALASENMYEKIVGVIKEQNRLFKYVDLIQDTFNVWLGLILFATMIQICNCMYHITEGYELDLRYIIFITGTIIHIYLPCRYSAKLKYMSVETATLFYISGWEHVNNIPIRKMVLFMVARAQVPLEITAFNKLIFDMDLFVSILQTSYSMYTLLRS</sequence>
<comment type="caution">
    <text evidence="11">The sequence shown here is derived from an EMBL/GenBank/DDBJ whole genome shotgun (WGS) entry which is preliminary data.</text>
</comment>
<feature type="transmembrane region" description="Helical" evidence="10">
    <location>
        <begin position="174"/>
        <end position="199"/>
    </location>
</feature>
<dbReference type="AlphaFoldDB" id="A0A821UBI3"/>
<proteinExistence type="inferred from homology"/>
<evidence type="ECO:0000256" key="3">
    <source>
        <dbReference type="ARBA" id="ARBA00022606"/>
    </source>
</evidence>
<evidence type="ECO:0000256" key="1">
    <source>
        <dbReference type="ARBA" id="ARBA00004651"/>
    </source>
</evidence>
<keyword evidence="9 10" id="KW-0807">Transducer</keyword>
<dbReference type="GO" id="GO:0005549">
    <property type="term" value="F:odorant binding"/>
    <property type="evidence" value="ECO:0007669"/>
    <property type="project" value="InterPro"/>
</dbReference>
<keyword evidence="3 10" id="KW-0716">Sensory transduction</keyword>
<dbReference type="PANTHER" id="PTHR21137:SF35">
    <property type="entry name" value="ODORANT RECEPTOR 19A-RELATED"/>
    <property type="match status" value="1"/>
</dbReference>
<evidence type="ECO:0000313" key="11">
    <source>
        <dbReference type="EMBL" id="CAF4887563.1"/>
    </source>
</evidence>
<dbReference type="EMBL" id="CAJOBZ010000030">
    <property type="protein sequence ID" value="CAF4887563.1"/>
    <property type="molecule type" value="Genomic_DNA"/>
</dbReference>
<evidence type="ECO:0000256" key="8">
    <source>
        <dbReference type="ARBA" id="ARBA00023170"/>
    </source>
</evidence>
<evidence type="ECO:0000256" key="6">
    <source>
        <dbReference type="ARBA" id="ARBA00022989"/>
    </source>
</evidence>
<keyword evidence="6 10" id="KW-1133">Transmembrane helix</keyword>
<keyword evidence="12" id="KW-1185">Reference proteome</keyword>
<comment type="similarity">
    <text evidence="10">Belongs to the insect chemoreceptor superfamily. Heteromeric odorant receptor channel (TC 1.A.69) family.</text>
</comment>
<evidence type="ECO:0000256" key="5">
    <source>
        <dbReference type="ARBA" id="ARBA00022725"/>
    </source>
</evidence>
<comment type="subcellular location">
    <subcellularLocation>
        <location evidence="1 10">Cell membrane</location>
        <topology evidence="1 10">Multi-pass membrane protein</topology>
    </subcellularLocation>
</comment>
<dbReference type="GO" id="GO:0007165">
    <property type="term" value="P:signal transduction"/>
    <property type="evidence" value="ECO:0007669"/>
    <property type="project" value="UniProtKB-KW"/>
</dbReference>
<dbReference type="GO" id="GO:0004984">
    <property type="term" value="F:olfactory receptor activity"/>
    <property type="evidence" value="ECO:0007669"/>
    <property type="project" value="InterPro"/>
</dbReference>
<evidence type="ECO:0000256" key="10">
    <source>
        <dbReference type="RuleBase" id="RU351113"/>
    </source>
</evidence>
<organism evidence="11 12">
    <name type="scientific">Pieris macdunnoughi</name>
    <dbReference type="NCBI Taxonomy" id="345717"/>
    <lineage>
        <taxon>Eukaryota</taxon>
        <taxon>Metazoa</taxon>
        <taxon>Ecdysozoa</taxon>
        <taxon>Arthropoda</taxon>
        <taxon>Hexapoda</taxon>
        <taxon>Insecta</taxon>
        <taxon>Pterygota</taxon>
        <taxon>Neoptera</taxon>
        <taxon>Endopterygota</taxon>
        <taxon>Lepidoptera</taxon>
        <taxon>Glossata</taxon>
        <taxon>Ditrysia</taxon>
        <taxon>Papilionoidea</taxon>
        <taxon>Pieridae</taxon>
        <taxon>Pierinae</taxon>
        <taxon>Pieris</taxon>
    </lineage>
</organism>
<evidence type="ECO:0000256" key="9">
    <source>
        <dbReference type="ARBA" id="ARBA00023224"/>
    </source>
</evidence>
<feature type="transmembrane region" description="Helical" evidence="10">
    <location>
        <begin position="50"/>
        <end position="69"/>
    </location>
</feature>
<evidence type="ECO:0000256" key="2">
    <source>
        <dbReference type="ARBA" id="ARBA00022475"/>
    </source>
</evidence>
<dbReference type="Pfam" id="PF02949">
    <property type="entry name" value="7tm_6"/>
    <property type="match status" value="1"/>
</dbReference>
<reference evidence="11" key="1">
    <citation type="submission" date="2021-02" db="EMBL/GenBank/DDBJ databases">
        <authorList>
            <person name="Steward A R."/>
        </authorList>
    </citation>
    <scope>NUCLEOTIDE SEQUENCE</scope>
</reference>
<evidence type="ECO:0000256" key="7">
    <source>
        <dbReference type="ARBA" id="ARBA00023136"/>
    </source>
</evidence>
<evidence type="ECO:0000313" key="12">
    <source>
        <dbReference type="Proteomes" id="UP000663880"/>
    </source>
</evidence>
<dbReference type="Proteomes" id="UP000663880">
    <property type="component" value="Unassembled WGS sequence"/>
</dbReference>
<dbReference type="GO" id="GO:0005886">
    <property type="term" value="C:plasma membrane"/>
    <property type="evidence" value="ECO:0007669"/>
    <property type="project" value="UniProtKB-SubCell"/>
</dbReference>